<dbReference type="Pfam" id="PF03109">
    <property type="entry name" value="ABC1"/>
    <property type="match status" value="2"/>
</dbReference>
<evidence type="ECO:0000259" key="2">
    <source>
        <dbReference type="PROSITE" id="PS50011"/>
    </source>
</evidence>
<dbReference type="EMBL" id="CAJOBC010000154">
    <property type="protein sequence ID" value="CAF3546414.1"/>
    <property type="molecule type" value="Genomic_DNA"/>
</dbReference>
<dbReference type="PANTHER" id="PTHR43173:SF34">
    <property type="entry name" value="ABC1 ATYPICAL KINASE-LIKE DOMAIN-CONTAINING PROTEIN"/>
    <property type="match status" value="1"/>
</dbReference>
<evidence type="ECO:0000313" key="3">
    <source>
        <dbReference type="EMBL" id="CAF0765154.1"/>
    </source>
</evidence>
<accession>A0A813QB95</accession>
<proteinExistence type="inferred from homology"/>
<evidence type="ECO:0000313" key="4">
    <source>
        <dbReference type="EMBL" id="CAF0883841.1"/>
    </source>
</evidence>
<dbReference type="Proteomes" id="UP000663829">
    <property type="component" value="Unassembled WGS sequence"/>
</dbReference>
<name>A0A813QB95_9BILA</name>
<comment type="similarity">
    <text evidence="1">Belongs to the protein kinase superfamily. ADCK protein kinase family.</text>
</comment>
<sequence>MTPVYIHYRYQQLYFKVLPSDKEDEQWNYLHNKYCDYVYNLVLHQRGVYIKLGQIASTRPDIIPKPYLKKFAQLQDGVPPQSGEYAIEMIEKAFDQKIDNLFSEFNLKAVGAATIGQAHEAKLKSSGKEVIIKIQYPEVRRLFQLDFSTLKRFVRLAQPEHLPLFDEFERSFQIEFDFRREAKALDIIGKNIMPKYKNVVIPRPIRNLSSEYVLVMEKLDGIKLIDGLKIEQAKMAEAQGKTLEQFEDEMMKKYLSGELYKERNAPSKLLVQTYGTLLKTITNIANLFIVSYNYTFGWILHKKVKYFEHRVIINPREIIDLLNDVHAHEILLDGIFNADPHPGNVFLLKSGKIGLIDFGQVQELTLEQRLKLAKLIVLLAEGTRDEIVQHYSQMGAKTKFMNPYVLEKLARLGFDRDDPEVCEGMNAQLFFEKLSQIDQVIELPQGYLMAARVGILLRGLGTWLQIPHSTAQKWLPIAKQLLEQYRLSSGIDYITGKV</sequence>
<dbReference type="InterPro" id="IPR004147">
    <property type="entry name" value="ABC1_dom"/>
</dbReference>
<dbReference type="InterPro" id="IPR011009">
    <property type="entry name" value="Kinase-like_dom_sf"/>
</dbReference>
<dbReference type="OrthoDB" id="427480at2759"/>
<gene>
    <name evidence="3" type="ORF">GPM918_LOCUS1607</name>
    <name evidence="4" type="ORF">OVA965_LOCUS8763</name>
    <name evidence="5" type="ORF">SRO942_LOCUS1607</name>
    <name evidence="6" type="ORF">TMI583_LOCUS8759</name>
</gene>
<keyword evidence="7" id="KW-1185">Reference proteome</keyword>
<dbReference type="InterPro" id="IPR000719">
    <property type="entry name" value="Prot_kinase_dom"/>
</dbReference>
<organism evidence="3 7">
    <name type="scientific">Didymodactylos carnosus</name>
    <dbReference type="NCBI Taxonomy" id="1234261"/>
    <lineage>
        <taxon>Eukaryota</taxon>
        <taxon>Metazoa</taxon>
        <taxon>Spiralia</taxon>
        <taxon>Gnathifera</taxon>
        <taxon>Rotifera</taxon>
        <taxon>Eurotatoria</taxon>
        <taxon>Bdelloidea</taxon>
        <taxon>Philodinida</taxon>
        <taxon>Philodinidae</taxon>
        <taxon>Didymodactylos</taxon>
    </lineage>
</organism>
<dbReference type="EMBL" id="CAJOBA010002997">
    <property type="protein sequence ID" value="CAF3667141.1"/>
    <property type="molecule type" value="Genomic_DNA"/>
</dbReference>
<dbReference type="PROSITE" id="PS50011">
    <property type="entry name" value="PROTEIN_KINASE_DOM"/>
    <property type="match status" value="1"/>
</dbReference>
<dbReference type="EMBL" id="CAJNOK010002996">
    <property type="protein sequence ID" value="CAF0883841.1"/>
    <property type="molecule type" value="Genomic_DNA"/>
</dbReference>
<evidence type="ECO:0000256" key="1">
    <source>
        <dbReference type="ARBA" id="ARBA00009670"/>
    </source>
</evidence>
<dbReference type="InterPro" id="IPR051130">
    <property type="entry name" value="Mito_struct-func_regulator"/>
</dbReference>
<dbReference type="CDD" id="cd05121">
    <property type="entry name" value="ABC1_ADCK3-like"/>
    <property type="match status" value="1"/>
</dbReference>
<dbReference type="GO" id="GO:0004672">
    <property type="term" value="F:protein kinase activity"/>
    <property type="evidence" value="ECO:0007669"/>
    <property type="project" value="InterPro"/>
</dbReference>
<feature type="domain" description="Protein kinase" evidence="2">
    <location>
        <begin position="104"/>
        <end position="498"/>
    </location>
</feature>
<comment type="caution">
    <text evidence="3">The sequence shown here is derived from an EMBL/GenBank/DDBJ whole genome shotgun (WGS) entry which is preliminary data.</text>
</comment>
<dbReference type="Proteomes" id="UP000682733">
    <property type="component" value="Unassembled WGS sequence"/>
</dbReference>
<dbReference type="AlphaFoldDB" id="A0A813QB95"/>
<evidence type="ECO:0000313" key="6">
    <source>
        <dbReference type="EMBL" id="CAF3667141.1"/>
    </source>
</evidence>
<dbReference type="GO" id="GO:0005524">
    <property type="term" value="F:ATP binding"/>
    <property type="evidence" value="ECO:0007669"/>
    <property type="project" value="InterPro"/>
</dbReference>
<evidence type="ECO:0000313" key="7">
    <source>
        <dbReference type="Proteomes" id="UP000663829"/>
    </source>
</evidence>
<dbReference type="Proteomes" id="UP000681722">
    <property type="component" value="Unassembled WGS sequence"/>
</dbReference>
<dbReference type="PANTHER" id="PTHR43173">
    <property type="entry name" value="ABC1 FAMILY PROTEIN"/>
    <property type="match status" value="1"/>
</dbReference>
<dbReference type="EMBL" id="CAJNOQ010000154">
    <property type="protein sequence ID" value="CAF0765154.1"/>
    <property type="molecule type" value="Genomic_DNA"/>
</dbReference>
<dbReference type="Proteomes" id="UP000677228">
    <property type="component" value="Unassembled WGS sequence"/>
</dbReference>
<protein>
    <recommendedName>
        <fullName evidence="2">Protein kinase domain-containing protein</fullName>
    </recommendedName>
</protein>
<reference evidence="3" key="1">
    <citation type="submission" date="2021-02" db="EMBL/GenBank/DDBJ databases">
        <authorList>
            <person name="Nowell W R."/>
        </authorList>
    </citation>
    <scope>NUCLEOTIDE SEQUENCE</scope>
</reference>
<evidence type="ECO:0000313" key="5">
    <source>
        <dbReference type="EMBL" id="CAF3546414.1"/>
    </source>
</evidence>
<dbReference type="SUPFAM" id="SSF56112">
    <property type="entry name" value="Protein kinase-like (PK-like)"/>
    <property type="match status" value="1"/>
</dbReference>